<dbReference type="Gene3D" id="1.10.260.40">
    <property type="entry name" value="lambda repressor-like DNA-binding domains"/>
    <property type="match status" value="1"/>
</dbReference>
<evidence type="ECO:0000256" key="1">
    <source>
        <dbReference type="ARBA" id="ARBA00023015"/>
    </source>
</evidence>
<evidence type="ECO:0000259" key="4">
    <source>
        <dbReference type="PROSITE" id="PS50932"/>
    </source>
</evidence>
<dbReference type="SUPFAM" id="SSF47413">
    <property type="entry name" value="lambda repressor-like DNA-binding domains"/>
    <property type="match status" value="1"/>
</dbReference>
<organism evidence="5 6">
    <name type="scientific">Asprobacillus argus</name>
    <dbReference type="NCBI Taxonomy" id="3076534"/>
    <lineage>
        <taxon>Bacteria</taxon>
        <taxon>Pseudomonadati</taxon>
        <taxon>Bacteroidota</taxon>
        <taxon>Flavobacteriia</taxon>
        <taxon>Flavobacteriales</taxon>
        <taxon>Flavobacteriaceae</taxon>
        <taxon>Asprobacillus</taxon>
    </lineage>
</organism>
<dbReference type="PROSITE" id="PS50932">
    <property type="entry name" value="HTH_LACI_2"/>
    <property type="match status" value="1"/>
</dbReference>
<evidence type="ECO:0000313" key="6">
    <source>
        <dbReference type="Proteomes" id="UP001257277"/>
    </source>
</evidence>
<proteinExistence type="predicted"/>
<dbReference type="SUPFAM" id="SSF53822">
    <property type="entry name" value="Periplasmic binding protein-like I"/>
    <property type="match status" value="1"/>
</dbReference>
<dbReference type="Pfam" id="PF00356">
    <property type="entry name" value="LacI"/>
    <property type="match status" value="1"/>
</dbReference>
<dbReference type="PANTHER" id="PTHR30146">
    <property type="entry name" value="LACI-RELATED TRANSCRIPTIONAL REPRESSOR"/>
    <property type="match status" value="1"/>
</dbReference>
<evidence type="ECO:0000256" key="3">
    <source>
        <dbReference type="ARBA" id="ARBA00023163"/>
    </source>
</evidence>
<dbReference type="GO" id="GO:0003677">
    <property type="term" value="F:DNA binding"/>
    <property type="evidence" value="ECO:0007669"/>
    <property type="project" value="UniProtKB-KW"/>
</dbReference>
<dbReference type="RefSeq" id="WP_349240701.1">
    <property type="nucleotide sequence ID" value="NZ_JAVTTO010000001.1"/>
</dbReference>
<dbReference type="InterPro" id="IPR010982">
    <property type="entry name" value="Lambda_DNA-bd_dom_sf"/>
</dbReference>
<evidence type="ECO:0000313" key="5">
    <source>
        <dbReference type="EMBL" id="MDT7831457.1"/>
    </source>
</evidence>
<reference evidence="5 6" key="1">
    <citation type="submission" date="2023-09" db="EMBL/GenBank/DDBJ databases">
        <title>Novel taxa isolated from Blanes Bay.</title>
        <authorList>
            <person name="Rey-Velasco X."/>
            <person name="Lucena T."/>
        </authorList>
    </citation>
    <scope>NUCLEOTIDE SEQUENCE [LARGE SCALE GENOMIC DNA]</scope>
    <source>
        <strain evidence="5 6">S356</strain>
    </source>
</reference>
<name>A0ABU3LCN4_9FLAO</name>
<dbReference type="Gene3D" id="3.40.50.2300">
    <property type="match status" value="1"/>
</dbReference>
<keyword evidence="1" id="KW-0805">Transcription regulation</keyword>
<keyword evidence="2 5" id="KW-0238">DNA-binding</keyword>
<keyword evidence="6" id="KW-1185">Reference proteome</keyword>
<gene>
    <name evidence="5" type="ORF">RQM59_03640</name>
</gene>
<protein>
    <submittedName>
        <fullName evidence="5">LacI family DNA-binding transcriptional regulator</fullName>
    </submittedName>
</protein>
<sequence>MFSGVTLKQISNLSGYSVSTVSKALNNRHDIKESTRSKIQKIASKNNYVPNNSARALRDRRTKVIAVIVPKLTIDHFNIFVCEIQKKAFAIGYRVMVLQSFNDAKTERACVHFVNDGSVDGILMLSNTKFKNVSFKTLPAKRFITIPFNKARTDANLIKKKALKSFEQLFAE</sequence>
<feature type="domain" description="HTH lacI-type" evidence="4">
    <location>
        <begin position="5"/>
        <end position="59"/>
    </location>
</feature>
<dbReference type="PANTHER" id="PTHR30146:SF109">
    <property type="entry name" value="HTH-TYPE TRANSCRIPTIONAL REGULATOR GALS"/>
    <property type="match status" value="1"/>
</dbReference>
<dbReference type="InterPro" id="IPR028082">
    <property type="entry name" value="Peripla_BP_I"/>
</dbReference>
<dbReference type="Proteomes" id="UP001257277">
    <property type="component" value="Unassembled WGS sequence"/>
</dbReference>
<keyword evidence="3" id="KW-0804">Transcription</keyword>
<dbReference type="CDD" id="cd01392">
    <property type="entry name" value="HTH_LacI"/>
    <property type="match status" value="1"/>
</dbReference>
<evidence type="ECO:0000256" key="2">
    <source>
        <dbReference type="ARBA" id="ARBA00023125"/>
    </source>
</evidence>
<accession>A0ABU3LCN4</accession>
<dbReference type="InterPro" id="IPR000843">
    <property type="entry name" value="HTH_LacI"/>
</dbReference>
<comment type="caution">
    <text evidence="5">The sequence shown here is derived from an EMBL/GenBank/DDBJ whole genome shotgun (WGS) entry which is preliminary data.</text>
</comment>
<dbReference type="SMART" id="SM00354">
    <property type="entry name" value="HTH_LACI"/>
    <property type="match status" value="1"/>
</dbReference>
<dbReference type="EMBL" id="JAVTTO010000001">
    <property type="protein sequence ID" value="MDT7831457.1"/>
    <property type="molecule type" value="Genomic_DNA"/>
</dbReference>